<evidence type="ECO:0000256" key="1">
    <source>
        <dbReference type="ARBA" id="ARBA00004123"/>
    </source>
</evidence>
<name>A0A4W2DIR9_BOBOX</name>
<evidence type="ECO:0000256" key="10">
    <source>
        <dbReference type="SAM" id="MobiDB-lite"/>
    </source>
</evidence>
<keyword evidence="3" id="KW-0747">Spliceosome</keyword>
<feature type="domain" description="U2A'/phosphoprotein 32 family A C-terminal" evidence="11">
    <location>
        <begin position="160"/>
        <end position="178"/>
    </location>
</feature>
<reference evidence="12" key="2">
    <citation type="submission" date="2025-08" db="UniProtKB">
        <authorList>
            <consortium name="Ensembl"/>
        </authorList>
    </citation>
    <scope>IDENTIFICATION</scope>
</reference>
<dbReference type="InterPro" id="IPR001611">
    <property type="entry name" value="Leu-rich_rpt"/>
</dbReference>
<dbReference type="SUPFAM" id="SSF52058">
    <property type="entry name" value="L domain-like"/>
    <property type="match status" value="1"/>
</dbReference>
<evidence type="ECO:0000256" key="2">
    <source>
        <dbReference type="ARBA" id="ARBA00022614"/>
    </source>
</evidence>
<dbReference type="Proteomes" id="UP000314981">
    <property type="component" value="Chromosome 6"/>
</dbReference>
<dbReference type="Ensembl" id="ENSBIXT00000040184.1">
    <property type="protein sequence ID" value="ENSBIXP00000024194.1"/>
    <property type="gene ID" value="ENSBIXG00000026437.1"/>
</dbReference>
<evidence type="ECO:0000256" key="8">
    <source>
        <dbReference type="ARBA" id="ARBA00056565"/>
    </source>
</evidence>
<dbReference type="PANTHER" id="PTHR10552">
    <property type="entry name" value="U2 SMALL NUCLEAR RIBONUCLEOPROTEIN A"/>
    <property type="match status" value="1"/>
</dbReference>
<dbReference type="SMART" id="SM00446">
    <property type="entry name" value="LRRcap"/>
    <property type="match status" value="1"/>
</dbReference>
<feature type="region of interest" description="Disordered" evidence="10">
    <location>
        <begin position="210"/>
        <end position="230"/>
    </location>
</feature>
<dbReference type="GO" id="GO:0030620">
    <property type="term" value="F:U2 snRNA binding"/>
    <property type="evidence" value="ECO:0007669"/>
    <property type="project" value="InterPro"/>
</dbReference>
<keyword evidence="2" id="KW-0433">Leucine-rich repeat</keyword>
<evidence type="ECO:0000256" key="5">
    <source>
        <dbReference type="ARBA" id="ARBA00023187"/>
    </source>
</evidence>
<dbReference type="PANTHER" id="PTHR10552:SF6">
    <property type="entry name" value="U2 SMALL NUCLEAR RIBONUCLEOPROTEIN A"/>
    <property type="match status" value="1"/>
</dbReference>
<dbReference type="AlphaFoldDB" id="A0A4W2DIR9"/>
<protein>
    <recommendedName>
        <fullName evidence="11">U2A'/phosphoprotein 32 family A C-terminal domain-containing protein</fullName>
    </recommendedName>
</protein>
<evidence type="ECO:0000256" key="9">
    <source>
        <dbReference type="ARBA" id="ARBA00062740"/>
    </source>
</evidence>
<dbReference type="GO" id="GO:0005681">
    <property type="term" value="C:spliceosomal complex"/>
    <property type="evidence" value="ECO:0007669"/>
    <property type="project" value="UniProtKB-KW"/>
</dbReference>
<evidence type="ECO:0000256" key="6">
    <source>
        <dbReference type="ARBA" id="ARBA00023242"/>
    </source>
</evidence>
<dbReference type="GO" id="GO:0000398">
    <property type="term" value="P:mRNA splicing, via spliceosome"/>
    <property type="evidence" value="ECO:0007669"/>
    <property type="project" value="InterPro"/>
</dbReference>
<dbReference type="PROSITE" id="PS51450">
    <property type="entry name" value="LRR"/>
    <property type="match status" value="1"/>
</dbReference>
<dbReference type="InterPro" id="IPR044640">
    <property type="entry name" value="RU2A"/>
</dbReference>
<evidence type="ECO:0000259" key="11">
    <source>
        <dbReference type="SMART" id="SM00446"/>
    </source>
</evidence>
<evidence type="ECO:0000313" key="12">
    <source>
        <dbReference type="Ensembl" id="ENSBIXP00000024194.1"/>
    </source>
</evidence>
<proteinExistence type="inferred from homology"/>
<dbReference type="InterPro" id="IPR003603">
    <property type="entry name" value="U2A'_phosphoprotein32A_C"/>
</dbReference>
<evidence type="ECO:0000256" key="3">
    <source>
        <dbReference type="ARBA" id="ARBA00022728"/>
    </source>
</evidence>
<reference evidence="12 13" key="1">
    <citation type="submission" date="2018-11" db="EMBL/GenBank/DDBJ databases">
        <title>Haplotype-resolved cattle genomes.</title>
        <authorList>
            <person name="Low W.Y."/>
            <person name="Tearle R."/>
            <person name="Bickhart D.M."/>
            <person name="Rosen B.D."/>
            <person name="Koren S."/>
            <person name="Rhie A."/>
            <person name="Hiendleder S."/>
            <person name="Phillippy A.M."/>
            <person name="Smith T.P.L."/>
            <person name="Williams J.L."/>
        </authorList>
    </citation>
    <scope>NUCLEOTIDE SEQUENCE [LARGE SCALE GENOMIC DNA]</scope>
</reference>
<dbReference type="Gene3D" id="3.80.10.10">
    <property type="entry name" value="Ribonuclease Inhibitor"/>
    <property type="match status" value="1"/>
</dbReference>
<keyword evidence="13" id="KW-1185">Reference proteome</keyword>
<keyword evidence="4" id="KW-0677">Repeat</keyword>
<evidence type="ECO:0000256" key="4">
    <source>
        <dbReference type="ARBA" id="ARBA00022737"/>
    </source>
</evidence>
<accession>A0A4W2DIR9</accession>
<evidence type="ECO:0000313" key="13">
    <source>
        <dbReference type="Proteomes" id="UP000314981"/>
    </source>
</evidence>
<dbReference type="FunFam" id="3.80.10.10:FF:000026">
    <property type="entry name" value="U2 small nuclear ribonucleoprotein A"/>
    <property type="match status" value="1"/>
</dbReference>
<comment type="function">
    <text evidence="8">Involved in pre-mRNA splicing as component of the spliceosome. Associated with sn-RNP U2, where it contributes to the binding of stem loop IV of U2 snRNA.</text>
</comment>
<comment type="subcellular location">
    <subcellularLocation>
        <location evidence="1">Nucleus</location>
    </subcellularLocation>
</comment>
<evidence type="ECO:0000256" key="7">
    <source>
        <dbReference type="ARBA" id="ARBA00024196"/>
    </source>
</evidence>
<keyword evidence="6" id="KW-0539">Nucleus</keyword>
<comment type="similarity">
    <text evidence="7">Belongs to the U2 small nuclear ribonucleoprotein A family.</text>
</comment>
<reference evidence="12" key="3">
    <citation type="submission" date="2025-09" db="UniProtKB">
        <authorList>
            <consortium name="Ensembl"/>
        </authorList>
    </citation>
    <scope>IDENTIFICATION</scope>
</reference>
<keyword evidence="3" id="KW-0507">mRNA processing</keyword>
<organism evidence="12 13">
    <name type="scientific">Bos indicus x Bos taurus</name>
    <name type="common">Hybrid cattle</name>
    <dbReference type="NCBI Taxonomy" id="30522"/>
    <lineage>
        <taxon>Eukaryota</taxon>
        <taxon>Metazoa</taxon>
        <taxon>Chordata</taxon>
        <taxon>Craniata</taxon>
        <taxon>Vertebrata</taxon>
        <taxon>Euteleostomi</taxon>
        <taxon>Mammalia</taxon>
        <taxon>Eutheria</taxon>
        <taxon>Laurasiatheria</taxon>
        <taxon>Artiodactyla</taxon>
        <taxon>Ruminantia</taxon>
        <taxon>Pecora</taxon>
        <taxon>Bovidae</taxon>
        <taxon>Bovinae</taxon>
        <taxon>Bos</taxon>
    </lineage>
</organism>
<sequence>MLTPWKKCYDQPRLCIKKQRHKQEERRAGGCRMVKLTADLIEQAAQYTNAVRDRELDLRGYKIPVIENLGATLDQFDAIDFSNNEIRKLDGFPLLRRLKTLLVNNNRICRIGEGLDQALPCLTELILTNNSLVELGDLDPLASLKSLTYLSILRNPVTNKKHYRLYVIYKVPQVRVLDFQKVKLKERQEAEKMFKGKRGAQLAKDIARSKTFNPGAGLPTDKKKGGPSPGDVEAIKAPLMMVKRRWKKTPLQMGPEQGSLSTSGCVTVHLGQVLPCVSKVEFINIVETLKTAACNFVIQILKSKTQFSTSSTNKGHSLCCGLCVTGACAVRYGYGELEMQQGGSVGRLHSPLEMFRFLNS</sequence>
<keyword evidence="5" id="KW-0508">mRNA splicing</keyword>
<comment type="subunit">
    <text evidence="9">Identified in the spliceosome B complex. Identified in the spliceosome C complex. Found in a pre-mRNA splicing complex with SFRS4, SFRS5, SNRNP70, SNRPA1, SRRM1 and SRRM2. Found in a pre-mRNA exonic splicing enhancer (ESE) complex with SNRNP70, SNRPA1, SRRM1 and TRA2B. Contributes to the binding of stem loop IV of U2 snRNA with SNRPB2.</text>
</comment>
<dbReference type="GO" id="GO:0005686">
    <property type="term" value="C:U2 snRNP"/>
    <property type="evidence" value="ECO:0007669"/>
    <property type="project" value="TreeGrafter"/>
</dbReference>
<dbReference type="Pfam" id="PF14580">
    <property type="entry name" value="LRR_9"/>
    <property type="match status" value="1"/>
</dbReference>
<dbReference type="InterPro" id="IPR032675">
    <property type="entry name" value="LRR_dom_sf"/>
</dbReference>
<dbReference type="STRING" id="30522.A0A4W2DIR9"/>